<comment type="caution">
    <text evidence="2">The sequence shown here is derived from an EMBL/GenBank/DDBJ whole genome shotgun (WGS) entry which is preliminary data.</text>
</comment>
<keyword evidence="3" id="KW-1185">Reference proteome</keyword>
<feature type="compositionally biased region" description="Low complexity" evidence="1">
    <location>
        <begin position="354"/>
        <end position="367"/>
    </location>
</feature>
<organism evidence="2 3">
    <name type="scientific">Penicillium alfredii</name>
    <dbReference type="NCBI Taxonomy" id="1506179"/>
    <lineage>
        <taxon>Eukaryota</taxon>
        <taxon>Fungi</taxon>
        <taxon>Dikarya</taxon>
        <taxon>Ascomycota</taxon>
        <taxon>Pezizomycotina</taxon>
        <taxon>Eurotiomycetes</taxon>
        <taxon>Eurotiomycetidae</taxon>
        <taxon>Eurotiales</taxon>
        <taxon>Aspergillaceae</taxon>
        <taxon>Penicillium</taxon>
    </lineage>
</organism>
<dbReference type="InterPro" id="IPR014752">
    <property type="entry name" value="Arrestin-like_C"/>
</dbReference>
<feature type="region of interest" description="Disordered" evidence="1">
    <location>
        <begin position="466"/>
        <end position="508"/>
    </location>
</feature>
<accession>A0A9W9ESF5</accession>
<sequence>MAAMSIASSGSDTLDAWTKRSQPKIEIELMGQTPGLVSSYTTGDHIDGTATITVSQETRFDEIEIIFQGTSQTTVERTSCPGRTGSQQMFLKLRQPIDETEYPTPRVLETGRSYRFPFTFVVPERLLPQVCTHPKKNPQIERSHTMIPPTLGDPMLASNGKTLLDDMAPDMSRIGYIVRVVVLKRLPEHRQIKPLAAVAKKVRIVPSIEEEPPINLADHSAYCAHKEKTVKRGLLRGKLGRLVVTSSQPKPIQLLAPSGEPSDTVSTVATVDLRFDPVGDEPPPKLWSMSSKLRASTFYSVAPWDEFPRQSGSVPFSQIGRGLYTNTVPISTMCVASAQWAKHSPATDPRRDSTSSSSSEDCSASSNSHNNPNIYYYTASLVIPITLPESKAFVPTFHSCLISRIYALDLCLSYHTPAANLLTPTVSLRVPVQITSRSKSAESLKSSLGMTVTQEELDAFFSPRNVSPPLEFPEPTPVRDVAVGDDLAPPGYSETSNLPAPPRVRAVN</sequence>
<dbReference type="InterPro" id="IPR039634">
    <property type="entry name" value="Bul1-like"/>
</dbReference>
<evidence type="ECO:0000256" key="1">
    <source>
        <dbReference type="SAM" id="MobiDB-lite"/>
    </source>
</evidence>
<evidence type="ECO:0000313" key="2">
    <source>
        <dbReference type="EMBL" id="KAJ5087024.1"/>
    </source>
</evidence>
<dbReference type="Gene3D" id="2.60.40.640">
    <property type="match status" value="1"/>
</dbReference>
<dbReference type="EMBL" id="JAPMSZ010000010">
    <property type="protein sequence ID" value="KAJ5087024.1"/>
    <property type="molecule type" value="Genomic_DNA"/>
</dbReference>
<evidence type="ECO:0000313" key="3">
    <source>
        <dbReference type="Proteomes" id="UP001141434"/>
    </source>
</evidence>
<gene>
    <name evidence="2" type="ORF">NUU61_008331</name>
</gene>
<dbReference type="PANTHER" id="PTHR31904">
    <property type="entry name" value="BYPASS OF STOP CODON PROTEIN 5-RELATED"/>
    <property type="match status" value="1"/>
</dbReference>
<dbReference type="RefSeq" id="XP_056509149.1">
    <property type="nucleotide sequence ID" value="XM_056658856.1"/>
</dbReference>
<evidence type="ECO:0008006" key="4">
    <source>
        <dbReference type="Google" id="ProtNLM"/>
    </source>
</evidence>
<dbReference type="AlphaFoldDB" id="A0A9W9ESF5"/>
<dbReference type="PANTHER" id="PTHR31904:SF1">
    <property type="entry name" value="BYPASS OF STOP CODON PROTEIN 5-RELATED"/>
    <property type="match status" value="1"/>
</dbReference>
<feature type="region of interest" description="Disordered" evidence="1">
    <location>
        <begin position="344"/>
        <end position="367"/>
    </location>
</feature>
<dbReference type="Proteomes" id="UP001141434">
    <property type="component" value="Unassembled WGS sequence"/>
</dbReference>
<name>A0A9W9ESF5_9EURO</name>
<proteinExistence type="predicted"/>
<protein>
    <recommendedName>
        <fullName evidence="4">Arrestin-like N-terminal domain-containing protein</fullName>
    </recommendedName>
</protein>
<dbReference type="OrthoDB" id="2283785at2759"/>
<reference evidence="2" key="2">
    <citation type="journal article" date="2023" name="IMA Fungus">
        <title>Comparative genomic study of the Penicillium genus elucidates a diverse pangenome and 15 lateral gene transfer events.</title>
        <authorList>
            <person name="Petersen C."/>
            <person name="Sorensen T."/>
            <person name="Nielsen M.R."/>
            <person name="Sondergaard T.E."/>
            <person name="Sorensen J.L."/>
            <person name="Fitzpatrick D.A."/>
            <person name="Frisvad J.C."/>
            <person name="Nielsen K.L."/>
        </authorList>
    </citation>
    <scope>NUCLEOTIDE SEQUENCE</scope>
    <source>
        <strain evidence="2">IBT 34128</strain>
    </source>
</reference>
<reference evidence="2" key="1">
    <citation type="submission" date="2022-11" db="EMBL/GenBank/DDBJ databases">
        <authorList>
            <person name="Petersen C."/>
        </authorList>
    </citation>
    <scope>NUCLEOTIDE SEQUENCE</scope>
    <source>
        <strain evidence="2">IBT 34128</strain>
    </source>
</reference>
<dbReference type="GeneID" id="81398025"/>